<comment type="caution">
    <text evidence="1">The sequence shown here is derived from an EMBL/GenBank/DDBJ whole genome shotgun (WGS) entry which is preliminary data.</text>
</comment>
<name>A0AAV5CGI5_ELECO</name>
<dbReference type="EMBL" id="BQKI01000006">
    <property type="protein sequence ID" value="GJM97156.1"/>
    <property type="molecule type" value="Genomic_DNA"/>
</dbReference>
<accession>A0AAV5CGI5</accession>
<dbReference type="PANTHER" id="PTHR33116">
    <property type="entry name" value="REVERSE TRANSCRIPTASE ZINC-BINDING DOMAIN-CONTAINING PROTEIN-RELATED-RELATED"/>
    <property type="match status" value="1"/>
</dbReference>
<reference evidence="1" key="2">
    <citation type="submission" date="2021-12" db="EMBL/GenBank/DDBJ databases">
        <title>Resequencing data analysis of finger millet.</title>
        <authorList>
            <person name="Hatakeyama M."/>
            <person name="Aluri S."/>
            <person name="Balachadran M.T."/>
            <person name="Sivarajan S.R."/>
            <person name="Poveda L."/>
            <person name="Shimizu-Inatsugi R."/>
            <person name="Schlapbach R."/>
            <person name="Sreeman S.M."/>
            <person name="Shimizu K.K."/>
        </authorList>
    </citation>
    <scope>NUCLEOTIDE SEQUENCE</scope>
</reference>
<keyword evidence="2" id="KW-1185">Reference proteome</keyword>
<reference evidence="1" key="1">
    <citation type="journal article" date="2018" name="DNA Res.">
        <title>Multiple hybrid de novo genome assembly of finger millet, an orphan allotetraploid crop.</title>
        <authorList>
            <person name="Hatakeyama M."/>
            <person name="Aluri S."/>
            <person name="Balachadran M.T."/>
            <person name="Sivarajan S.R."/>
            <person name="Patrignani A."/>
            <person name="Gruter S."/>
            <person name="Poveda L."/>
            <person name="Shimizu-Inatsugi R."/>
            <person name="Baeten J."/>
            <person name="Francoijs K.J."/>
            <person name="Nataraja K.N."/>
            <person name="Reddy Y.A.N."/>
            <person name="Phadnis S."/>
            <person name="Ravikumar R.L."/>
            <person name="Schlapbach R."/>
            <person name="Sreeman S.M."/>
            <person name="Shimizu K.K."/>
        </authorList>
    </citation>
    <scope>NUCLEOTIDE SEQUENCE</scope>
</reference>
<proteinExistence type="predicted"/>
<dbReference type="PANTHER" id="PTHR33116:SF86">
    <property type="entry name" value="REVERSE TRANSCRIPTASE DOMAIN-CONTAINING PROTEIN"/>
    <property type="match status" value="1"/>
</dbReference>
<protein>
    <submittedName>
        <fullName evidence="1">Uncharacterized protein</fullName>
    </submittedName>
</protein>
<sequence length="126" mass="14227">MQAKRSNAEKLKEILDNYCSNSGQKVSEAKSSIYFSANTQVDMKAEVCEVLNIMTESLNDKYLGLPALVGADRSDSFHHLIDRVRKRINGWREKMLSMGGKEVLIKSIAQAMPVFVMMVFKIPKNI</sequence>
<evidence type="ECO:0000313" key="1">
    <source>
        <dbReference type="EMBL" id="GJM97156.1"/>
    </source>
</evidence>
<organism evidence="1 2">
    <name type="scientific">Eleusine coracana subsp. coracana</name>
    <dbReference type="NCBI Taxonomy" id="191504"/>
    <lineage>
        <taxon>Eukaryota</taxon>
        <taxon>Viridiplantae</taxon>
        <taxon>Streptophyta</taxon>
        <taxon>Embryophyta</taxon>
        <taxon>Tracheophyta</taxon>
        <taxon>Spermatophyta</taxon>
        <taxon>Magnoliopsida</taxon>
        <taxon>Liliopsida</taxon>
        <taxon>Poales</taxon>
        <taxon>Poaceae</taxon>
        <taxon>PACMAD clade</taxon>
        <taxon>Chloridoideae</taxon>
        <taxon>Cynodonteae</taxon>
        <taxon>Eleusininae</taxon>
        <taxon>Eleusine</taxon>
    </lineage>
</organism>
<dbReference type="Proteomes" id="UP001054889">
    <property type="component" value="Unassembled WGS sequence"/>
</dbReference>
<dbReference type="AlphaFoldDB" id="A0AAV5CGI5"/>
<gene>
    <name evidence="1" type="primary">ga14061</name>
    <name evidence="1" type="ORF">PR202_ga14061</name>
</gene>
<evidence type="ECO:0000313" key="2">
    <source>
        <dbReference type="Proteomes" id="UP001054889"/>
    </source>
</evidence>